<evidence type="ECO:0000313" key="9">
    <source>
        <dbReference type="EMBL" id="MBL0421890.1"/>
    </source>
</evidence>
<dbReference type="EMBL" id="JAEQNA010000006">
    <property type="protein sequence ID" value="MBL0421890.1"/>
    <property type="molecule type" value="Genomic_DNA"/>
</dbReference>
<dbReference type="GO" id="GO:0006352">
    <property type="term" value="P:DNA-templated transcription initiation"/>
    <property type="evidence" value="ECO:0007669"/>
    <property type="project" value="InterPro"/>
</dbReference>
<dbReference type="InterPro" id="IPR036388">
    <property type="entry name" value="WH-like_DNA-bd_sf"/>
</dbReference>
<organism evidence="9 10">
    <name type="scientific">Ramlibacter aurantiacus</name>
    <dbReference type="NCBI Taxonomy" id="2801330"/>
    <lineage>
        <taxon>Bacteria</taxon>
        <taxon>Pseudomonadati</taxon>
        <taxon>Pseudomonadota</taxon>
        <taxon>Betaproteobacteria</taxon>
        <taxon>Burkholderiales</taxon>
        <taxon>Comamonadaceae</taxon>
        <taxon>Ramlibacter</taxon>
    </lineage>
</organism>
<evidence type="ECO:0000256" key="6">
    <source>
        <dbReference type="SAM" id="MobiDB-lite"/>
    </source>
</evidence>
<dbReference type="InterPro" id="IPR039425">
    <property type="entry name" value="RNA_pol_sigma-70-like"/>
</dbReference>
<keyword evidence="10" id="KW-1185">Reference proteome</keyword>
<evidence type="ECO:0000256" key="3">
    <source>
        <dbReference type="ARBA" id="ARBA00023082"/>
    </source>
</evidence>
<dbReference type="InterPro" id="IPR013325">
    <property type="entry name" value="RNA_pol_sigma_r2"/>
</dbReference>
<dbReference type="NCBIfam" id="TIGR02937">
    <property type="entry name" value="sigma70-ECF"/>
    <property type="match status" value="1"/>
</dbReference>
<dbReference type="SUPFAM" id="SSF88946">
    <property type="entry name" value="Sigma2 domain of RNA polymerase sigma factors"/>
    <property type="match status" value="1"/>
</dbReference>
<feature type="domain" description="RNA polymerase sigma-70 region 2" evidence="7">
    <location>
        <begin position="60"/>
        <end position="127"/>
    </location>
</feature>
<keyword evidence="4" id="KW-0238">DNA-binding</keyword>
<proteinExistence type="inferred from homology"/>
<dbReference type="InterPro" id="IPR014284">
    <property type="entry name" value="RNA_pol_sigma-70_dom"/>
</dbReference>
<protein>
    <submittedName>
        <fullName evidence="9">Sigma-70 family RNA polymerase sigma factor</fullName>
    </submittedName>
</protein>
<dbReference type="PANTHER" id="PTHR43133:SF62">
    <property type="entry name" value="RNA POLYMERASE SIGMA FACTOR SIGZ"/>
    <property type="match status" value="1"/>
</dbReference>
<dbReference type="CDD" id="cd06171">
    <property type="entry name" value="Sigma70_r4"/>
    <property type="match status" value="1"/>
</dbReference>
<accession>A0A936ZVH1</accession>
<dbReference type="InterPro" id="IPR007627">
    <property type="entry name" value="RNA_pol_sigma70_r2"/>
</dbReference>
<reference evidence="9" key="1">
    <citation type="submission" date="2021-01" db="EMBL/GenBank/DDBJ databases">
        <title>Ramlibacter sp. strain AW1 16S ribosomal RNA gene Genome sequencing and assembly.</title>
        <authorList>
            <person name="Kang M."/>
        </authorList>
    </citation>
    <scope>NUCLEOTIDE SEQUENCE</scope>
    <source>
        <strain evidence="9">AW1</strain>
    </source>
</reference>
<dbReference type="InterPro" id="IPR013324">
    <property type="entry name" value="RNA_pol_sigma_r3/r4-like"/>
</dbReference>
<name>A0A936ZVH1_9BURK</name>
<sequence>MTPAASTRMAPARGRTVRRADAFSRHRPRGDFFRMPTNDQLNEWICAVASNGDREAFAALFRHFAPRVKGFLVRSGTPAPVAEDLAQEAMVILWRRAATFDPQRAALSTWVFTITRNLRVDYFRRAKLDVAAGAYPDPDSEAGDEAPQVADPQPGPDEWAQVAEREFSVRRALAELPPEHALVLRLSFFEEQPHATIARELKLPLGTVKSRIRLAVAQLRRKLDQLAP</sequence>
<gene>
    <name evidence="9" type="ORF">JI739_16190</name>
</gene>
<dbReference type="GO" id="GO:0016987">
    <property type="term" value="F:sigma factor activity"/>
    <property type="evidence" value="ECO:0007669"/>
    <property type="project" value="UniProtKB-KW"/>
</dbReference>
<evidence type="ECO:0000256" key="4">
    <source>
        <dbReference type="ARBA" id="ARBA00023125"/>
    </source>
</evidence>
<dbReference type="Gene3D" id="1.10.10.10">
    <property type="entry name" value="Winged helix-like DNA-binding domain superfamily/Winged helix DNA-binding domain"/>
    <property type="match status" value="1"/>
</dbReference>
<dbReference type="Gene3D" id="1.10.1740.10">
    <property type="match status" value="1"/>
</dbReference>
<dbReference type="Proteomes" id="UP000613011">
    <property type="component" value="Unassembled WGS sequence"/>
</dbReference>
<comment type="caution">
    <text evidence="9">The sequence shown here is derived from an EMBL/GenBank/DDBJ whole genome shotgun (WGS) entry which is preliminary data.</text>
</comment>
<dbReference type="Pfam" id="PF04545">
    <property type="entry name" value="Sigma70_r4"/>
    <property type="match status" value="1"/>
</dbReference>
<evidence type="ECO:0000256" key="5">
    <source>
        <dbReference type="ARBA" id="ARBA00023163"/>
    </source>
</evidence>
<dbReference type="InterPro" id="IPR007630">
    <property type="entry name" value="RNA_pol_sigma70_r4"/>
</dbReference>
<feature type="domain" description="RNA polymerase sigma-70 region 4" evidence="8">
    <location>
        <begin position="172"/>
        <end position="220"/>
    </location>
</feature>
<comment type="similarity">
    <text evidence="1">Belongs to the sigma-70 factor family. ECF subfamily.</text>
</comment>
<dbReference type="GO" id="GO:0003677">
    <property type="term" value="F:DNA binding"/>
    <property type="evidence" value="ECO:0007669"/>
    <property type="project" value="UniProtKB-KW"/>
</dbReference>
<evidence type="ECO:0000313" key="10">
    <source>
        <dbReference type="Proteomes" id="UP000613011"/>
    </source>
</evidence>
<evidence type="ECO:0000256" key="2">
    <source>
        <dbReference type="ARBA" id="ARBA00023015"/>
    </source>
</evidence>
<evidence type="ECO:0000256" key="1">
    <source>
        <dbReference type="ARBA" id="ARBA00010641"/>
    </source>
</evidence>
<evidence type="ECO:0000259" key="8">
    <source>
        <dbReference type="Pfam" id="PF04545"/>
    </source>
</evidence>
<dbReference type="PANTHER" id="PTHR43133">
    <property type="entry name" value="RNA POLYMERASE ECF-TYPE SIGMA FACTO"/>
    <property type="match status" value="1"/>
</dbReference>
<evidence type="ECO:0000259" key="7">
    <source>
        <dbReference type="Pfam" id="PF04542"/>
    </source>
</evidence>
<feature type="region of interest" description="Disordered" evidence="6">
    <location>
        <begin position="134"/>
        <end position="157"/>
    </location>
</feature>
<keyword evidence="3" id="KW-0731">Sigma factor</keyword>
<dbReference type="Pfam" id="PF04542">
    <property type="entry name" value="Sigma70_r2"/>
    <property type="match status" value="1"/>
</dbReference>
<keyword evidence="5" id="KW-0804">Transcription</keyword>
<dbReference type="SUPFAM" id="SSF88659">
    <property type="entry name" value="Sigma3 and sigma4 domains of RNA polymerase sigma factors"/>
    <property type="match status" value="1"/>
</dbReference>
<keyword evidence="2" id="KW-0805">Transcription regulation</keyword>
<dbReference type="AlphaFoldDB" id="A0A936ZVH1"/>